<accession>A0AA40GBG9</accession>
<dbReference type="SUPFAM" id="SSF47565">
    <property type="entry name" value="Insect pheromone/odorant-binding proteins"/>
    <property type="match status" value="1"/>
</dbReference>
<name>A0AA40GBG9_9HYME</name>
<dbReference type="Gene3D" id="1.10.238.20">
    <property type="entry name" value="Pheromone/general odorant binding protein domain"/>
    <property type="match status" value="1"/>
</dbReference>
<evidence type="ECO:0000313" key="3">
    <source>
        <dbReference type="Proteomes" id="UP001177670"/>
    </source>
</evidence>
<dbReference type="PANTHER" id="PTHR21364">
    <property type="entry name" value="GENERAL ODORANT-BINDING PROTEIN 19A"/>
    <property type="match status" value="1"/>
</dbReference>
<comment type="caution">
    <text evidence="2">The sequence shown here is derived from an EMBL/GenBank/DDBJ whole genome shotgun (WGS) entry which is preliminary data.</text>
</comment>
<reference evidence="2" key="1">
    <citation type="submission" date="2021-10" db="EMBL/GenBank/DDBJ databases">
        <title>Melipona bicolor Genome sequencing and assembly.</title>
        <authorList>
            <person name="Araujo N.S."/>
            <person name="Arias M.C."/>
        </authorList>
    </citation>
    <scope>NUCLEOTIDE SEQUENCE</scope>
    <source>
        <strain evidence="2">USP_2M_L1-L4_2017</strain>
        <tissue evidence="2">Whole body</tissue>
    </source>
</reference>
<dbReference type="InterPro" id="IPR006170">
    <property type="entry name" value="PBP/GOBP"/>
</dbReference>
<dbReference type="GO" id="GO:0005549">
    <property type="term" value="F:odorant binding"/>
    <property type="evidence" value="ECO:0007669"/>
    <property type="project" value="InterPro"/>
</dbReference>
<protein>
    <submittedName>
        <fullName evidence="2">Uncharacterized protein</fullName>
    </submittedName>
</protein>
<dbReference type="AlphaFoldDB" id="A0AA40GBG9"/>
<organism evidence="2 3">
    <name type="scientific">Melipona bicolor</name>
    <dbReference type="NCBI Taxonomy" id="60889"/>
    <lineage>
        <taxon>Eukaryota</taxon>
        <taxon>Metazoa</taxon>
        <taxon>Ecdysozoa</taxon>
        <taxon>Arthropoda</taxon>
        <taxon>Hexapoda</taxon>
        <taxon>Insecta</taxon>
        <taxon>Pterygota</taxon>
        <taxon>Neoptera</taxon>
        <taxon>Endopterygota</taxon>
        <taxon>Hymenoptera</taxon>
        <taxon>Apocrita</taxon>
        <taxon>Aculeata</taxon>
        <taxon>Apoidea</taxon>
        <taxon>Anthophila</taxon>
        <taxon>Apidae</taxon>
        <taxon>Melipona</taxon>
    </lineage>
</organism>
<evidence type="ECO:0000313" key="2">
    <source>
        <dbReference type="EMBL" id="KAK1134678.1"/>
    </source>
</evidence>
<feature type="chain" id="PRO_5041390998" evidence="1">
    <location>
        <begin position="25"/>
        <end position="146"/>
    </location>
</feature>
<sequence>MKGLGVFLVVTLVLVLLAIENTESKKMTLDETKKMIKSQRKSCSKKNDTPKELLDGQHKGEFPKDERLMCYMKCILVNTKAMKNDEILFDFFVKNARAIILDEYIERIENVVEICRSQVTATDGCEMAWQFGKCIFENDSELYLAP</sequence>
<dbReference type="SMART" id="SM00708">
    <property type="entry name" value="PhBP"/>
    <property type="match status" value="1"/>
</dbReference>
<feature type="signal peptide" evidence="1">
    <location>
        <begin position="1"/>
        <end position="24"/>
    </location>
</feature>
<dbReference type="InterPro" id="IPR036728">
    <property type="entry name" value="PBP_GOBP_sf"/>
</dbReference>
<dbReference type="PANTHER" id="PTHR21364:SF2">
    <property type="entry name" value="GENERAL ODORANT-BINDING PROTEIN 19A"/>
    <property type="match status" value="1"/>
</dbReference>
<dbReference type="Proteomes" id="UP001177670">
    <property type="component" value="Unassembled WGS sequence"/>
</dbReference>
<proteinExistence type="predicted"/>
<keyword evidence="1" id="KW-0732">Signal</keyword>
<dbReference type="Pfam" id="PF01395">
    <property type="entry name" value="PBP_GOBP"/>
    <property type="match status" value="1"/>
</dbReference>
<evidence type="ECO:0000256" key="1">
    <source>
        <dbReference type="SAM" id="SignalP"/>
    </source>
</evidence>
<keyword evidence="3" id="KW-1185">Reference proteome</keyword>
<dbReference type="EMBL" id="JAHYIQ010000002">
    <property type="protein sequence ID" value="KAK1134678.1"/>
    <property type="molecule type" value="Genomic_DNA"/>
</dbReference>
<dbReference type="CDD" id="cd23992">
    <property type="entry name" value="PBP_GOBP"/>
    <property type="match status" value="1"/>
</dbReference>
<gene>
    <name evidence="2" type="ORF">K0M31_007458</name>
</gene>